<dbReference type="Pfam" id="PF14361">
    <property type="entry name" value="RsbRD_N"/>
    <property type="match status" value="1"/>
</dbReference>
<evidence type="ECO:0000259" key="2">
    <source>
        <dbReference type="Pfam" id="PF13556"/>
    </source>
</evidence>
<dbReference type="PANTHER" id="PTHR33744:SF1">
    <property type="entry name" value="DNA-BINDING TRANSCRIPTIONAL ACTIVATOR ADER"/>
    <property type="match status" value="1"/>
</dbReference>
<comment type="caution">
    <text evidence="5">The sequence shown here is derived from an EMBL/GenBank/DDBJ whole genome shotgun (WGS) entry which is preliminary data.</text>
</comment>
<keyword evidence="6" id="KW-1185">Reference proteome</keyword>
<evidence type="ECO:0000259" key="3">
    <source>
        <dbReference type="Pfam" id="PF14361"/>
    </source>
</evidence>
<evidence type="ECO:0000313" key="6">
    <source>
        <dbReference type="Proteomes" id="UP000319769"/>
    </source>
</evidence>
<dbReference type="InterPro" id="IPR051448">
    <property type="entry name" value="CdaR-like_regulators"/>
</dbReference>
<dbReference type="Pfam" id="PF17853">
    <property type="entry name" value="GGDEF_2"/>
    <property type="match status" value="1"/>
</dbReference>
<evidence type="ECO:0008006" key="7">
    <source>
        <dbReference type="Google" id="ProtNLM"/>
    </source>
</evidence>
<dbReference type="Gene3D" id="1.10.10.2840">
    <property type="entry name" value="PucR C-terminal helix-turn-helix domain"/>
    <property type="match status" value="1"/>
</dbReference>
<dbReference type="EMBL" id="VMNW02000020">
    <property type="protein sequence ID" value="KAA9160694.1"/>
    <property type="molecule type" value="Genomic_DNA"/>
</dbReference>
<evidence type="ECO:0000256" key="1">
    <source>
        <dbReference type="ARBA" id="ARBA00006754"/>
    </source>
</evidence>
<dbReference type="InterPro" id="IPR025751">
    <property type="entry name" value="RsbRD_N_dom"/>
</dbReference>
<evidence type="ECO:0000313" key="5">
    <source>
        <dbReference type="EMBL" id="KAA9160694.1"/>
    </source>
</evidence>
<organism evidence="5 6">
    <name type="scientific">Amycolatopsis acidicola</name>
    <dbReference type="NCBI Taxonomy" id="2596893"/>
    <lineage>
        <taxon>Bacteria</taxon>
        <taxon>Bacillati</taxon>
        <taxon>Actinomycetota</taxon>
        <taxon>Actinomycetes</taxon>
        <taxon>Pseudonocardiales</taxon>
        <taxon>Pseudonocardiaceae</taxon>
        <taxon>Amycolatopsis</taxon>
    </lineage>
</organism>
<dbReference type="Proteomes" id="UP000319769">
    <property type="component" value="Unassembled WGS sequence"/>
</dbReference>
<feature type="domain" description="CdaR GGDEF-like" evidence="4">
    <location>
        <begin position="227"/>
        <end position="329"/>
    </location>
</feature>
<comment type="similarity">
    <text evidence="1">Belongs to the CdaR family.</text>
</comment>
<dbReference type="InterPro" id="IPR041522">
    <property type="entry name" value="CdaR_GGDEF"/>
</dbReference>
<dbReference type="OrthoDB" id="3190266at2"/>
<name>A0A5N0V4H5_9PSEU</name>
<dbReference type="InterPro" id="IPR025736">
    <property type="entry name" value="PucR_C-HTH_dom"/>
</dbReference>
<dbReference type="Pfam" id="PF13556">
    <property type="entry name" value="HTH_30"/>
    <property type="match status" value="1"/>
</dbReference>
<proteinExistence type="inferred from homology"/>
<reference evidence="5" key="1">
    <citation type="submission" date="2019-09" db="EMBL/GenBank/DDBJ databases">
        <authorList>
            <person name="Teo W.F.A."/>
            <person name="Duangmal K."/>
        </authorList>
    </citation>
    <scope>NUCLEOTIDE SEQUENCE [LARGE SCALE GENOMIC DNA]</scope>
    <source>
        <strain evidence="5">K81G1</strain>
    </source>
</reference>
<dbReference type="PANTHER" id="PTHR33744">
    <property type="entry name" value="CARBOHYDRATE DIACID REGULATOR"/>
    <property type="match status" value="1"/>
</dbReference>
<evidence type="ECO:0000259" key="4">
    <source>
        <dbReference type="Pfam" id="PF17853"/>
    </source>
</evidence>
<protein>
    <recommendedName>
        <fullName evidence="7">PucR family transcriptional regulator</fullName>
    </recommendedName>
</protein>
<dbReference type="InterPro" id="IPR042070">
    <property type="entry name" value="PucR_C-HTH_sf"/>
</dbReference>
<accession>A0A5N0V4H5</accession>
<feature type="domain" description="RsbT co-antagonist protein RsbRD N-terminal" evidence="3">
    <location>
        <begin position="66"/>
        <end position="206"/>
    </location>
</feature>
<feature type="domain" description="PucR C-terminal helix-turn-helix" evidence="2">
    <location>
        <begin position="385"/>
        <end position="425"/>
    </location>
</feature>
<gene>
    <name evidence="5" type="ORF">FPZ12_016225</name>
</gene>
<dbReference type="AlphaFoldDB" id="A0A5N0V4H5"/>
<sequence length="449" mass="49125">MPTRSRRSCVRRAAAGSSACSRMTEVDRTVADGQAAAGFQSDIPLKLPQWAVAAVSRQPVTPLRDLVVDRCVRSVFPAWRSDPVFLESLTHSVEENVGALREVLVGALAIGEVPLAHRMRFSSLEAEARVSQAEMQRSYRLSHFLQWQEWSKVVAAAGVRAGADTAESVLAQQSVAAVVHAYSDAVVSRVSRTFADSEAALNRSRAHIRQRLVRDLLACHGDGFSAEDLATLDYPPEAWHLAVLLPDVPAAQANQVAATLRSAVHQQYSLVYAPRLDTSVVWLGASRAWTDARIRQAVRALRTAGLTAVVSDTAAGTAGFARVFEQVQQVDAARPSAADGDASSVVRYADYRLEILLLRDELLAAEFVARELGPLADETSEAEKLRATVEASFRLGSHVAAAEKLGLHEHTVRNRLRRVEELVGPVQERQTEIQVALRLRKLLRKRQSE</sequence>